<sequence length="211" mass="21273">MRTSNAGRAPGLIATARAALIALPLIIALPACADAPEPAAGTTTPPPSATADQPAGSGTASGPTRNAAASASRCSASDLTITLPAVTTDPTRQQNVSVLFTNRSAEPCSVRGFPGAQLRTSTADSWDLARSSQVEVRTVTLAPGGTAHATLTYLPANPPGTAGVAFTPEALVVTAPDERESTRIAWTLGPLLRQDGATHPGTYISALQPGA</sequence>
<evidence type="ECO:0000313" key="5">
    <source>
        <dbReference type="Proteomes" id="UP000198802"/>
    </source>
</evidence>
<evidence type="ECO:0000256" key="2">
    <source>
        <dbReference type="SAM" id="SignalP"/>
    </source>
</evidence>
<feature type="region of interest" description="Disordered" evidence="1">
    <location>
        <begin position="37"/>
        <end position="73"/>
    </location>
</feature>
<dbReference type="Proteomes" id="UP000198802">
    <property type="component" value="Unassembled WGS sequence"/>
</dbReference>
<protein>
    <recommendedName>
        <fullName evidence="3">DUF4232 domain-containing protein</fullName>
    </recommendedName>
</protein>
<proteinExistence type="predicted"/>
<dbReference type="InterPro" id="IPR025326">
    <property type="entry name" value="DUF4232"/>
</dbReference>
<accession>A0A0S4QG00</accession>
<dbReference type="AlphaFoldDB" id="A0A0S4QG00"/>
<name>A0A0S4QG00_9ACTN</name>
<dbReference type="Pfam" id="PF14016">
    <property type="entry name" value="DUF4232"/>
    <property type="match status" value="1"/>
</dbReference>
<feature type="compositionally biased region" description="Low complexity" evidence="1">
    <location>
        <begin position="37"/>
        <end position="55"/>
    </location>
</feature>
<feature type="signal peptide" evidence="2">
    <location>
        <begin position="1"/>
        <end position="33"/>
    </location>
</feature>
<evidence type="ECO:0000313" key="4">
    <source>
        <dbReference type="EMBL" id="CUU54555.1"/>
    </source>
</evidence>
<feature type="chain" id="PRO_5006626202" description="DUF4232 domain-containing protein" evidence="2">
    <location>
        <begin position="34"/>
        <end position="211"/>
    </location>
</feature>
<reference evidence="5" key="1">
    <citation type="submission" date="2015-11" db="EMBL/GenBank/DDBJ databases">
        <authorList>
            <person name="Varghese N."/>
        </authorList>
    </citation>
    <scope>NUCLEOTIDE SEQUENCE [LARGE SCALE GENOMIC DNA]</scope>
    <source>
        <strain evidence="5">DSM 45899</strain>
    </source>
</reference>
<organism evidence="4 5">
    <name type="scientific">Parafrankia irregularis</name>
    <dbReference type="NCBI Taxonomy" id="795642"/>
    <lineage>
        <taxon>Bacteria</taxon>
        <taxon>Bacillati</taxon>
        <taxon>Actinomycetota</taxon>
        <taxon>Actinomycetes</taxon>
        <taxon>Frankiales</taxon>
        <taxon>Frankiaceae</taxon>
        <taxon>Parafrankia</taxon>
    </lineage>
</organism>
<dbReference type="RefSeq" id="WP_242666084.1">
    <property type="nucleotide sequence ID" value="NZ_FAOZ01000003.1"/>
</dbReference>
<evidence type="ECO:0000256" key="1">
    <source>
        <dbReference type="SAM" id="MobiDB-lite"/>
    </source>
</evidence>
<keyword evidence="2" id="KW-0732">Signal</keyword>
<dbReference type="EMBL" id="FAOZ01000003">
    <property type="protein sequence ID" value="CUU54555.1"/>
    <property type="molecule type" value="Genomic_DNA"/>
</dbReference>
<keyword evidence="5" id="KW-1185">Reference proteome</keyword>
<feature type="domain" description="DUF4232" evidence="3">
    <location>
        <begin position="74"/>
        <end position="185"/>
    </location>
</feature>
<evidence type="ECO:0000259" key="3">
    <source>
        <dbReference type="Pfam" id="PF14016"/>
    </source>
</evidence>
<gene>
    <name evidence="4" type="ORF">Ga0074812_10345</name>
</gene>